<accession>A0ACB8DHT7</accession>
<sequence length="374" mass="40869">MNNISCGSSSSKIAAENQWFNNSGSESSLQPPPHQSHVSGLSSMLASSNIHSEPGSNASKYRMMLHQQQCRQMRHTESVEYCDLWDTGPAAVALRLLRAEEQRNKSPTPAHATPAAGRASSADAFARQRHIYETALDLPVQQRVPDLGLGQMAQSHGCSSSCVQTPSTRCRHRPHLRSNISCGSSSSKIAAENQWFNNSGSESSLQPPPHQSHVSGLSSMLASSNIHSEPGSNASKYRMMLHQQQCRQLRHTESVEYCDLWDTGPAAVALRLLRAEEQRNKSPTPAHATPAAGRASSADAFARQRHIYETALDLPVQQRVPDLGLGQMAQSHGCSSSCVQTPSTRCRHRPHLRSVSYARSQNRHHKTAFTAGCL</sequence>
<organism evidence="1 2">
    <name type="scientific">Dermacentor silvarum</name>
    <name type="common">Tick</name>
    <dbReference type="NCBI Taxonomy" id="543639"/>
    <lineage>
        <taxon>Eukaryota</taxon>
        <taxon>Metazoa</taxon>
        <taxon>Ecdysozoa</taxon>
        <taxon>Arthropoda</taxon>
        <taxon>Chelicerata</taxon>
        <taxon>Arachnida</taxon>
        <taxon>Acari</taxon>
        <taxon>Parasitiformes</taxon>
        <taxon>Ixodida</taxon>
        <taxon>Ixodoidea</taxon>
        <taxon>Ixodidae</taxon>
        <taxon>Rhipicephalinae</taxon>
        <taxon>Dermacentor</taxon>
    </lineage>
</organism>
<keyword evidence="2" id="KW-1185">Reference proteome</keyword>
<proteinExistence type="predicted"/>
<reference evidence="1" key="1">
    <citation type="submission" date="2020-05" db="EMBL/GenBank/DDBJ databases">
        <title>Large-scale comparative analyses of tick genomes elucidate their genetic diversity and vector capacities.</title>
        <authorList>
            <person name="Jia N."/>
            <person name="Wang J."/>
            <person name="Shi W."/>
            <person name="Du L."/>
            <person name="Sun Y."/>
            <person name="Zhan W."/>
            <person name="Jiang J."/>
            <person name="Wang Q."/>
            <person name="Zhang B."/>
            <person name="Ji P."/>
            <person name="Sakyi L.B."/>
            <person name="Cui X."/>
            <person name="Yuan T."/>
            <person name="Jiang B."/>
            <person name="Yang W."/>
            <person name="Lam T.T.-Y."/>
            <person name="Chang Q."/>
            <person name="Ding S."/>
            <person name="Wang X."/>
            <person name="Zhu J."/>
            <person name="Ruan X."/>
            <person name="Zhao L."/>
            <person name="Wei J."/>
            <person name="Que T."/>
            <person name="Du C."/>
            <person name="Cheng J."/>
            <person name="Dai P."/>
            <person name="Han X."/>
            <person name="Huang E."/>
            <person name="Gao Y."/>
            <person name="Liu J."/>
            <person name="Shao H."/>
            <person name="Ye R."/>
            <person name="Li L."/>
            <person name="Wei W."/>
            <person name="Wang X."/>
            <person name="Wang C."/>
            <person name="Yang T."/>
            <person name="Huo Q."/>
            <person name="Li W."/>
            <person name="Guo W."/>
            <person name="Chen H."/>
            <person name="Zhou L."/>
            <person name="Ni X."/>
            <person name="Tian J."/>
            <person name="Zhou Y."/>
            <person name="Sheng Y."/>
            <person name="Liu T."/>
            <person name="Pan Y."/>
            <person name="Xia L."/>
            <person name="Li J."/>
            <person name="Zhao F."/>
            <person name="Cao W."/>
        </authorList>
    </citation>
    <scope>NUCLEOTIDE SEQUENCE</scope>
    <source>
        <strain evidence="1">Dsil-2018</strain>
    </source>
</reference>
<dbReference type="Proteomes" id="UP000821865">
    <property type="component" value="Chromosome 11"/>
</dbReference>
<evidence type="ECO:0000313" key="1">
    <source>
        <dbReference type="EMBL" id="KAH7970167.1"/>
    </source>
</evidence>
<dbReference type="EMBL" id="CM023480">
    <property type="protein sequence ID" value="KAH7970167.1"/>
    <property type="molecule type" value="Genomic_DNA"/>
</dbReference>
<comment type="caution">
    <text evidence="1">The sequence shown here is derived from an EMBL/GenBank/DDBJ whole genome shotgun (WGS) entry which is preliminary data.</text>
</comment>
<protein>
    <submittedName>
        <fullName evidence="1">Uncharacterized protein</fullName>
    </submittedName>
</protein>
<gene>
    <name evidence="1" type="ORF">HPB49_000633</name>
</gene>
<evidence type="ECO:0000313" key="2">
    <source>
        <dbReference type="Proteomes" id="UP000821865"/>
    </source>
</evidence>
<name>A0ACB8DHT7_DERSI</name>